<dbReference type="EMBL" id="SHKW01000001">
    <property type="protein sequence ID" value="RZU39955.1"/>
    <property type="molecule type" value="Genomic_DNA"/>
</dbReference>
<feature type="domain" description="NAD-dependent epimerase/dehydratase" evidence="2">
    <location>
        <begin position="9"/>
        <end position="246"/>
    </location>
</feature>
<evidence type="ECO:0000313" key="3">
    <source>
        <dbReference type="EMBL" id="RZU39955.1"/>
    </source>
</evidence>
<dbReference type="RefSeq" id="WP_207231694.1">
    <property type="nucleotide sequence ID" value="NZ_SHKW01000001.1"/>
</dbReference>
<evidence type="ECO:0000259" key="2">
    <source>
        <dbReference type="Pfam" id="PF01370"/>
    </source>
</evidence>
<protein>
    <submittedName>
        <fullName evidence="3">UDP-glucose 4-epimerase</fullName>
    </submittedName>
</protein>
<dbReference type="Proteomes" id="UP000292958">
    <property type="component" value="Unassembled WGS sequence"/>
</dbReference>
<accession>A0A4Q7YSX2</accession>
<sequence>MNPIEGTRILVTGGAGFVGSATVDQLLSGGAAEVRVLDNFIRGNTRNLEAAQKTGRLTLVAGDIRDADMVDSLTEGVDYVFHQAALRITRCAEAPREAVQVLVDGTSNVLESAVRHKVKKVVAASSASVYGDPSYLPMDESHPFNNRTLYGAGKIANEQMLRSYYEMFKLPYVAFRYFNIYGPRMDLDGVYTEVLVRWMDAIEGGQSPKIFGDGSQSMDFVYVDDVARANVAGLVSDTTDEVFNVGTGVQTNLNELCHSLLKVTGSKLNPEYLEARKVNNVQARRAAIEKAERMLGFKAGVDLETGLKLLIEWRDQVKFELTATTGSTK</sequence>
<dbReference type="Pfam" id="PF01370">
    <property type="entry name" value="Epimerase"/>
    <property type="match status" value="1"/>
</dbReference>
<dbReference type="Gene3D" id="3.90.25.10">
    <property type="entry name" value="UDP-galactose 4-epimerase, domain 1"/>
    <property type="match status" value="1"/>
</dbReference>
<reference evidence="3 4" key="1">
    <citation type="submission" date="2019-02" db="EMBL/GenBank/DDBJ databases">
        <title>Genomic Encyclopedia of Archaeal and Bacterial Type Strains, Phase II (KMG-II): from individual species to whole genera.</title>
        <authorList>
            <person name="Goeker M."/>
        </authorList>
    </citation>
    <scope>NUCLEOTIDE SEQUENCE [LARGE SCALE GENOMIC DNA]</scope>
    <source>
        <strain evidence="3 4">DSM 18101</strain>
    </source>
</reference>
<dbReference type="AlphaFoldDB" id="A0A4Q7YSX2"/>
<keyword evidence="4" id="KW-1185">Reference proteome</keyword>
<comment type="similarity">
    <text evidence="1">Belongs to the NAD(P)-dependent epimerase/dehydratase family.</text>
</comment>
<proteinExistence type="inferred from homology"/>
<organism evidence="3 4">
    <name type="scientific">Edaphobacter modestus</name>
    <dbReference type="NCBI Taxonomy" id="388466"/>
    <lineage>
        <taxon>Bacteria</taxon>
        <taxon>Pseudomonadati</taxon>
        <taxon>Acidobacteriota</taxon>
        <taxon>Terriglobia</taxon>
        <taxon>Terriglobales</taxon>
        <taxon>Acidobacteriaceae</taxon>
        <taxon>Edaphobacter</taxon>
    </lineage>
</organism>
<name>A0A4Q7YSX2_9BACT</name>
<evidence type="ECO:0000313" key="4">
    <source>
        <dbReference type="Proteomes" id="UP000292958"/>
    </source>
</evidence>
<gene>
    <name evidence="3" type="ORF">BDD14_1364</name>
</gene>
<dbReference type="PANTHER" id="PTHR43000">
    <property type="entry name" value="DTDP-D-GLUCOSE 4,6-DEHYDRATASE-RELATED"/>
    <property type="match status" value="1"/>
</dbReference>
<dbReference type="SUPFAM" id="SSF51735">
    <property type="entry name" value="NAD(P)-binding Rossmann-fold domains"/>
    <property type="match status" value="1"/>
</dbReference>
<dbReference type="InterPro" id="IPR001509">
    <property type="entry name" value="Epimerase_deHydtase"/>
</dbReference>
<dbReference type="InterPro" id="IPR036291">
    <property type="entry name" value="NAD(P)-bd_dom_sf"/>
</dbReference>
<evidence type="ECO:0000256" key="1">
    <source>
        <dbReference type="ARBA" id="ARBA00007637"/>
    </source>
</evidence>
<comment type="caution">
    <text evidence="3">The sequence shown here is derived from an EMBL/GenBank/DDBJ whole genome shotgun (WGS) entry which is preliminary data.</text>
</comment>
<dbReference type="Gene3D" id="3.40.50.720">
    <property type="entry name" value="NAD(P)-binding Rossmann-like Domain"/>
    <property type="match status" value="1"/>
</dbReference>